<dbReference type="Gramene" id="ERN05321">
    <property type="protein sequence ID" value="ERN05321"/>
    <property type="gene ID" value="AMTR_s00007p00169060"/>
</dbReference>
<evidence type="ECO:0000313" key="1">
    <source>
        <dbReference type="EMBL" id="ERN05321.1"/>
    </source>
</evidence>
<accession>W1PCI1</accession>
<proteinExistence type="predicted"/>
<keyword evidence="2" id="KW-1185">Reference proteome</keyword>
<organism evidence="1 2">
    <name type="scientific">Amborella trichopoda</name>
    <dbReference type="NCBI Taxonomy" id="13333"/>
    <lineage>
        <taxon>Eukaryota</taxon>
        <taxon>Viridiplantae</taxon>
        <taxon>Streptophyta</taxon>
        <taxon>Embryophyta</taxon>
        <taxon>Tracheophyta</taxon>
        <taxon>Spermatophyta</taxon>
        <taxon>Magnoliopsida</taxon>
        <taxon>Amborellales</taxon>
        <taxon>Amborellaceae</taxon>
        <taxon>Amborella</taxon>
    </lineage>
</organism>
<evidence type="ECO:0000313" key="2">
    <source>
        <dbReference type="Proteomes" id="UP000017836"/>
    </source>
</evidence>
<name>W1PCI1_AMBTC</name>
<dbReference type="HOGENOM" id="CLU_2200450_0_0_1"/>
<reference evidence="2" key="1">
    <citation type="journal article" date="2013" name="Science">
        <title>The Amborella genome and the evolution of flowering plants.</title>
        <authorList>
            <consortium name="Amborella Genome Project"/>
        </authorList>
    </citation>
    <scope>NUCLEOTIDE SEQUENCE [LARGE SCALE GENOMIC DNA]</scope>
</reference>
<protein>
    <submittedName>
        <fullName evidence="1">Uncharacterized protein</fullName>
    </submittedName>
</protein>
<sequence>MKQETLTKYMREGLAQLSKWQPCSELPIKRPGEHGTPAQPKLVIGATDQAQCSEGLWSKLSCNVLNSVLEGFTLPEIIRTMAVCKDSRATTGPTPRGLPWLMLTAPND</sequence>
<dbReference type="AlphaFoldDB" id="W1PCI1"/>
<dbReference type="Proteomes" id="UP000017836">
    <property type="component" value="Unassembled WGS sequence"/>
</dbReference>
<gene>
    <name evidence="1" type="ORF">AMTR_s00007p00169060</name>
</gene>
<dbReference type="EMBL" id="KI394011">
    <property type="protein sequence ID" value="ERN05321.1"/>
    <property type="molecule type" value="Genomic_DNA"/>
</dbReference>